<dbReference type="PANTHER" id="PTHR30482:SF17">
    <property type="entry name" value="ABC TRANSPORTER ATP-BINDING PROTEIN"/>
    <property type="match status" value="1"/>
</dbReference>
<organism evidence="8 9">
    <name type="scientific">Bordetella genomosp. 10</name>
    <dbReference type="NCBI Taxonomy" id="1416804"/>
    <lineage>
        <taxon>Bacteria</taxon>
        <taxon>Pseudomonadati</taxon>
        <taxon>Pseudomonadota</taxon>
        <taxon>Betaproteobacteria</taxon>
        <taxon>Burkholderiales</taxon>
        <taxon>Alcaligenaceae</taxon>
        <taxon>Bordetella</taxon>
    </lineage>
</organism>
<keyword evidence="2" id="KW-1003">Cell membrane</keyword>
<gene>
    <name evidence="8" type="ORF">CAL29_04410</name>
</gene>
<dbReference type="RefSeq" id="WP_094851746.1">
    <property type="nucleotide sequence ID" value="NZ_NEVM01000001.1"/>
</dbReference>
<feature type="transmembrane region" description="Helical" evidence="7">
    <location>
        <begin position="28"/>
        <end position="46"/>
    </location>
</feature>
<dbReference type="CDD" id="cd06581">
    <property type="entry name" value="TM_PBP1_LivM_like"/>
    <property type="match status" value="1"/>
</dbReference>
<feature type="region of interest" description="Disordered" evidence="6">
    <location>
        <begin position="1"/>
        <end position="21"/>
    </location>
</feature>
<dbReference type="Pfam" id="PF02653">
    <property type="entry name" value="BPD_transp_2"/>
    <property type="match status" value="1"/>
</dbReference>
<evidence type="ECO:0000256" key="1">
    <source>
        <dbReference type="ARBA" id="ARBA00004651"/>
    </source>
</evidence>
<reference evidence="9" key="1">
    <citation type="submission" date="2017-05" db="EMBL/GenBank/DDBJ databases">
        <title>Complete and WGS of Bordetella genogroups.</title>
        <authorList>
            <person name="Spilker T."/>
            <person name="Lipuma J."/>
        </authorList>
    </citation>
    <scope>NUCLEOTIDE SEQUENCE [LARGE SCALE GENOMIC DNA]</scope>
    <source>
        <strain evidence="9">AU16122</strain>
    </source>
</reference>
<dbReference type="InterPro" id="IPR043428">
    <property type="entry name" value="LivM-like"/>
</dbReference>
<keyword evidence="4 7" id="KW-1133">Transmembrane helix</keyword>
<feature type="transmembrane region" description="Helical" evidence="7">
    <location>
        <begin position="107"/>
        <end position="126"/>
    </location>
</feature>
<feature type="transmembrane region" description="Helical" evidence="7">
    <location>
        <begin position="185"/>
        <end position="213"/>
    </location>
</feature>
<dbReference type="GO" id="GO:0005886">
    <property type="term" value="C:plasma membrane"/>
    <property type="evidence" value="ECO:0007669"/>
    <property type="project" value="UniProtKB-SubCell"/>
</dbReference>
<dbReference type="OrthoDB" id="3460090at2"/>
<evidence type="ECO:0000313" key="8">
    <source>
        <dbReference type="EMBL" id="OZI37644.1"/>
    </source>
</evidence>
<accession>A0A261SJQ7</accession>
<dbReference type="EMBL" id="NEVM01000001">
    <property type="protein sequence ID" value="OZI37644.1"/>
    <property type="molecule type" value="Genomic_DNA"/>
</dbReference>
<keyword evidence="9" id="KW-1185">Reference proteome</keyword>
<protein>
    <submittedName>
        <fullName evidence="8">Branched-chain amino acid ABC transporter permease</fullName>
    </submittedName>
</protein>
<feature type="transmembrane region" description="Helical" evidence="7">
    <location>
        <begin position="270"/>
        <end position="295"/>
    </location>
</feature>
<dbReference type="Proteomes" id="UP000216020">
    <property type="component" value="Unassembled WGS sequence"/>
</dbReference>
<feature type="transmembrane region" description="Helical" evidence="7">
    <location>
        <begin position="307"/>
        <end position="330"/>
    </location>
</feature>
<comment type="subcellular location">
    <subcellularLocation>
        <location evidence="1">Cell membrane</location>
        <topology evidence="1">Multi-pass membrane protein</topology>
    </subcellularLocation>
</comment>
<feature type="compositionally biased region" description="Polar residues" evidence="6">
    <location>
        <begin position="1"/>
        <end position="15"/>
    </location>
</feature>
<keyword evidence="3 7" id="KW-0812">Transmembrane</keyword>
<dbReference type="InterPro" id="IPR001851">
    <property type="entry name" value="ABC_transp_permease"/>
</dbReference>
<evidence type="ECO:0000313" key="9">
    <source>
        <dbReference type="Proteomes" id="UP000216020"/>
    </source>
</evidence>
<feature type="transmembrane region" description="Helical" evidence="7">
    <location>
        <begin position="83"/>
        <end position="101"/>
    </location>
</feature>
<evidence type="ECO:0000256" key="5">
    <source>
        <dbReference type="ARBA" id="ARBA00023136"/>
    </source>
</evidence>
<feature type="transmembrane region" description="Helical" evidence="7">
    <location>
        <begin position="234"/>
        <end position="258"/>
    </location>
</feature>
<evidence type="ECO:0000256" key="7">
    <source>
        <dbReference type="SAM" id="Phobius"/>
    </source>
</evidence>
<comment type="caution">
    <text evidence="8">The sequence shown here is derived from an EMBL/GenBank/DDBJ whole genome shotgun (WGS) entry which is preliminary data.</text>
</comment>
<dbReference type="AlphaFoldDB" id="A0A261SJQ7"/>
<keyword evidence="5 7" id="KW-0472">Membrane</keyword>
<evidence type="ECO:0000256" key="2">
    <source>
        <dbReference type="ARBA" id="ARBA00022475"/>
    </source>
</evidence>
<evidence type="ECO:0000256" key="4">
    <source>
        <dbReference type="ARBA" id="ARBA00022989"/>
    </source>
</evidence>
<feature type="transmembrane region" description="Helical" evidence="7">
    <location>
        <begin position="58"/>
        <end position="76"/>
    </location>
</feature>
<evidence type="ECO:0000256" key="6">
    <source>
        <dbReference type="SAM" id="MobiDB-lite"/>
    </source>
</evidence>
<dbReference type="GO" id="GO:0015658">
    <property type="term" value="F:branched-chain amino acid transmembrane transporter activity"/>
    <property type="evidence" value="ECO:0007669"/>
    <property type="project" value="InterPro"/>
</dbReference>
<sequence length="357" mass="38233">MAASDRTNAPSNGPSNAPAHRPAARRPAAAYAGWWLSLAVVLILPLTLDSGTLATEVLVYALAVLGCNLLLGYTGLLSFGQGIFFGVGSYALGILMTRAGLGLPASVLLALVAGALTAAVVGWFAIRQRGTYFVMLTLAFAQMFYFLAYSLPDWTGGDNGLLNIPRPPLSLFGTTLMSLDSPWRFYAFVAVCFLVVFWLLQRVTASVFGRTLLAIRENETRARAVGYDTRRFKLAAFTLSGAVTGLAGAFHALMTGIAPLSNIEYHTSEMILVMTVIGGTGNLFASVLGAAFYVLMSDWLSTLWPRWLLLLGLLLIGVSLFMHKGLWGLLQRGWTALRRGRSAAAETGPDGAREGEA</sequence>
<proteinExistence type="predicted"/>
<feature type="transmembrane region" description="Helical" evidence="7">
    <location>
        <begin position="133"/>
        <end position="151"/>
    </location>
</feature>
<name>A0A261SJQ7_9BORD</name>
<dbReference type="PANTHER" id="PTHR30482">
    <property type="entry name" value="HIGH-AFFINITY BRANCHED-CHAIN AMINO ACID TRANSPORT SYSTEM PERMEASE"/>
    <property type="match status" value="1"/>
</dbReference>
<evidence type="ECO:0000256" key="3">
    <source>
        <dbReference type="ARBA" id="ARBA00022692"/>
    </source>
</evidence>